<dbReference type="EMBL" id="JABBHS010000067">
    <property type="protein sequence ID" value="MBU2722089.1"/>
    <property type="molecule type" value="Genomic_DNA"/>
</dbReference>
<feature type="transmembrane region" description="Helical" evidence="5">
    <location>
        <begin position="119"/>
        <end position="140"/>
    </location>
</feature>
<evidence type="ECO:0000256" key="5">
    <source>
        <dbReference type="SAM" id="Phobius"/>
    </source>
</evidence>
<gene>
    <name evidence="7" type="ORF">HF568_02340</name>
</gene>
<proteinExistence type="predicted"/>
<reference evidence="7" key="1">
    <citation type="journal article" date="2021" name="ISME J.">
        <title>Genomic evolution of the class Acidithiobacillia: deep-branching Proteobacteria living in extreme acidic conditions.</title>
        <authorList>
            <person name="Moya-Beltran A."/>
            <person name="Beard S."/>
            <person name="Rojas-Villalobos C."/>
            <person name="Issotta F."/>
            <person name="Gallardo Y."/>
            <person name="Ulloa R."/>
            <person name="Giaveno A."/>
            <person name="Degli Esposti M."/>
            <person name="Johnson D.B."/>
            <person name="Quatrini R."/>
        </authorList>
    </citation>
    <scope>NUCLEOTIDE SEQUENCE</scope>
    <source>
        <strain evidence="7">DSM 583</strain>
    </source>
</reference>
<dbReference type="PANTHER" id="PTHR42829:SF2">
    <property type="entry name" value="NADH-UBIQUINONE OXIDOREDUCTASE CHAIN 5"/>
    <property type="match status" value="1"/>
</dbReference>
<feature type="transmembrane region" description="Helical" evidence="5">
    <location>
        <begin position="87"/>
        <end position="107"/>
    </location>
</feature>
<evidence type="ECO:0000259" key="6">
    <source>
        <dbReference type="Pfam" id="PF00662"/>
    </source>
</evidence>
<dbReference type="GO" id="GO:0003954">
    <property type="term" value="F:NADH dehydrogenase activity"/>
    <property type="evidence" value="ECO:0007669"/>
    <property type="project" value="TreeGrafter"/>
</dbReference>
<keyword evidence="3 5" id="KW-1133">Transmembrane helix</keyword>
<evidence type="ECO:0000313" key="8">
    <source>
        <dbReference type="Proteomes" id="UP000887300"/>
    </source>
</evidence>
<dbReference type="Pfam" id="PF00662">
    <property type="entry name" value="Proton_antipo_N"/>
    <property type="match status" value="1"/>
</dbReference>
<evidence type="ECO:0000313" key="7">
    <source>
        <dbReference type="EMBL" id="MBU2722089.1"/>
    </source>
</evidence>
<dbReference type="RefSeq" id="WP_215886642.1">
    <property type="nucleotide sequence ID" value="NZ_JABBHS010000067.1"/>
</dbReference>
<dbReference type="GO" id="GO:0008137">
    <property type="term" value="F:NADH dehydrogenase (ubiquinone) activity"/>
    <property type="evidence" value="ECO:0007669"/>
    <property type="project" value="InterPro"/>
</dbReference>
<protein>
    <recommendedName>
        <fullName evidence="6">NADH-Ubiquinone oxidoreductase (complex I) chain 5 N-terminal domain-containing protein</fullName>
    </recommendedName>
</protein>
<dbReference type="InterPro" id="IPR001516">
    <property type="entry name" value="Proton_antipo_N"/>
</dbReference>
<evidence type="ECO:0000256" key="2">
    <source>
        <dbReference type="ARBA" id="ARBA00022692"/>
    </source>
</evidence>
<dbReference type="GO" id="GO:0015990">
    <property type="term" value="P:electron transport coupled proton transport"/>
    <property type="evidence" value="ECO:0007669"/>
    <property type="project" value="TreeGrafter"/>
</dbReference>
<comment type="subcellular location">
    <subcellularLocation>
        <location evidence="1">Membrane</location>
        <topology evidence="1">Multi-pass membrane protein</topology>
    </subcellularLocation>
</comment>
<dbReference type="PRINTS" id="PR01434">
    <property type="entry name" value="NADHDHGNASE5"/>
</dbReference>
<feature type="transmembrane region" description="Helical" evidence="5">
    <location>
        <begin position="6"/>
        <end position="26"/>
    </location>
</feature>
<dbReference type="InterPro" id="IPR003945">
    <property type="entry name" value="NU5C-like"/>
</dbReference>
<keyword evidence="4 5" id="KW-0472">Membrane</keyword>
<dbReference type="PANTHER" id="PTHR42829">
    <property type="entry name" value="NADH-UBIQUINONE OXIDOREDUCTASE CHAIN 5"/>
    <property type="match status" value="1"/>
</dbReference>
<comment type="caution">
    <text evidence="7">The sequence shown here is derived from an EMBL/GenBank/DDBJ whole genome shotgun (WGS) entry which is preliminary data.</text>
</comment>
<dbReference type="GO" id="GO:0016020">
    <property type="term" value="C:membrane"/>
    <property type="evidence" value="ECO:0007669"/>
    <property type="project" value="UniProtKB-SubCell"/>
</dbReference>
<evidence type="ECO:0000256" key="1">
    <source>
        <dbReference type="ARBA" id="ARBA00004141"/>
    </source>
</evidence>
<dbReference type="Proteomes" id="UP000887300">
    <property type="component" value="Unassembled WGS sequence"/>
</dbReference>
<accession>A0A8X8G8U6</accession>
<feature type="transmembrane region" description="Helical" evidence="5">
    <location>
        <begin position="33"/>
        <end position="54"/>
    </location>
</feature>
<evidence type="ECO:0000256" key="3">
    <source>
        <dbReference type="ARBA" id="ARBA00022989"/>
    </source>
</evidence>
<sequence>MLDLLWLVPTFPLLGFLILFVTAGALSRRAIAIVGVGSVGLSMLVFMAVVATFLHTPPLGHAYTQTLWTWVNVMGFDPKIAFYLDPLSLIMTLVVTFVGFLIHLYSTEFMIDDDGYNRFFAYMNLFVASMLILLLANNLMSWNQPYRLVPFG</sequence>
<dbReference type="GO" id="GO:0042773">
    <property type="term" value="P:ATP synthesis coupled electron transport"/>
    <property type="evidence" value="ECO:0007669"/>
    <property type="project" value="InterPro"/>
</dbReference>
<evidence type="ECO:0000256" key="4">
    <source>
        <dbReference type="ARBA" id="ARBA00023136"/>
    </source>
</evidence>
<feature type="domain" description="NADH-Ubiquinone oxidoreductase (complex I) chain 5 N-terminal" evidence="6">
    <location>
        <begin position="70"/>
        <end position="120"/>
    </location>
</feature>
<keyword evidence="2 5" id="KW-0812">Transmembrane</keyword>
<dbReference type="AlphaFoldDB" id="A0A8X8G8U6"/>
<organism evidence="7 8">
    <name type="scientific">Acidithiobacillus ferridurans</name>
    <dbReference type="NCBI Taxonomy" id="1232575"/>
    <lineage>
        <taxon>Bacteria</taxon>
        <taxon>Pseudomonadati</taxon>
        <taxon>Pseudomonadota</taxon>
        <taxon>Acidithiobacillia</taxon>
        <taxon>Acidithiobacillales</taxon>
        <taxon>Acidithiobacillaceae</taxon>
        <taxon>Acidithiobacillus</taxon>
    </lineage>
</organism>
<name>A0A8X8G8U6_ACIFI</name>